<dbReference type="AlphaFoldDB" id="A0ABD1E5K4"/>
<evidence type="ECO:0000256" key="1">
    <source>
        <dbReference type="SAM" id="Coils"/>
    </source>
</evidence>
<protein>
    <submittedName>
        <fullName evidence="2">Uncharacterized protein</fullName>
    </submittedName>
</protein>
<feature type="coiled-coil region" evidence="1">
    <location>
        <begin position="78"/>
        <end position="112"/>
    </location>
</feature>
<organism evidence="2 3">
    <name type="scientific">Hypothenemus hampei</name>
    <name type="common">Coffee berry borer</name>
    <dbReference type="NCBI Taxonomy" id="57062"/>
    <lineage>
        <taxon>Eukaryota</taxon>
        <taxon>Metazoa</taxon>
        <taxon>Ecdysozoa</taxon>
        <taxon>Arthropoda</taxon>
        <taxon>Hexapoda</taxon>
        <taxon>Insecta</taxon>
        <taxon>Pterygota</taxon>
        <taxon>Neoptera</taxon>
        <taxon>Endopterygota</taxon>
        <taxon>Coleoptera</taxon>
        <taxon>Polyphaga</taxon>
        <taxon>Cucujiformia</taxon>
        <taxon>Curculionidae</taxon>
        <taxon>Scolytinae</taxon>
        <taxon>Hypothenemus</taxon>
    </lineage>
</organism>
<proteinExistence type="predicted"/>
<evidence type="ECO:0000313" key="2">
    <source>
        <dbReference type="EMBL" id="KAL1489212.1"/>
    </source>
</evidence>
<gene>
    <name evidence="2" type="ORF">ABEB36_014145</name>
</gene>
<keyword evidence="3" id="KW-1185">Reference proteome</keyword>
<dbReference type="Proteomes" id="UP001566132">
    <property type="component" value="Unassembled WGS sequence"/>
</dbReference>
<comment type="caution">
    <text evidence="2">The sequence shown here is derived from an EMBL/GenBank/DDBJ whole genome shotgun (WGS) entry which is preliminary data.</text>
</comment>
<keyword evidence="1" id="KW-0175">Coiled coil</keyword>
<evidence type="ECO:0000313" key="3">
    <source>
        <dbReference type="Proteomes" id="UP001566132"/>
    </source>
</evidence>
<reference evidence="2 3" key="1">
    <citation type="submission" date="2024-05" db="EMBL/GenBank/DDBJ databases">
        <title>Genetic variation in Jamaican populations of the coffee berry borer (Hypothenemus hampei).</title>
        <authorList>
            <person name="Errbii M."/>
            <person name="Myrie A."/>
        </authorList>
    </citation>
    <scope>NUCLEOTIDE SEQUENCE [LARGE SCALE GENOMIC DNA]</scope>
    <source>
        <strain evidence="2">JA-Hopewell-2020-01-JO</strain>
        <tissue evidence="2">Whole body</tissue>
    </source>
</reference>
<sequence>MEDEEEHSTITEKMSESINVEGNCIVTEMISDLLINNEEESLVGIKWYEPRYIGDIKSPDLSSPKRAKRCFMLLKNTVVIQKKKLKALQEKNRRLAKKISTLNELIKHLKRKNLISEERSILDILLRVGDIEKKYLKKLFGILF</sequence>
<dbReference type="EMBL" id="JBDJPC010000012">
    <property type="protein sequence ID" value="KAL1489212.1"/>
    <property type="molecule type" value="Genomic_DNA"/>
</dbReference>
<accession>A0ABD1E5K4</accession>
<name>A0ABD1E5K4_HYPHA</name>